<name>A0A3N0J3J1_9ACTN</name>
<evidence type="ECO:0000313" key="10">
    <source>
        <dbReference type="Proteomes" id="UP000253817"/>
    </source>
</evidence>
<comment type="similarity">
    <text evidence="6">Belongs to the methyltransferase superfamily. RsmI family.</text>
</comment>
<feature type="domain" description="Tetrapyrrole methylase" evidence="7">
    <location>
        <begin position="4"/>
        <end position="201"/>
    </location>
</feature>
<dbReference type="Pfam" id="PF00590">
    <property type="entry name" value="TP_methylase"/>
    <property type="match status" value="1"/>
</dbReference>
<evidence type="ECO:0000313" key="9">
    <source>
        <dbReference type="EMBL" id="RNM43340.1"/>
    </source>
</evidence>
<dbReference type="EC" id="2.1.1.198" evidence="6"/>
<dbReference type="PANTHER" id="PTHR46111">
    <property type="entry name" value="RIBOSOMAL RNA SMALL SUBUNIT METHYLTRANSFERASE I"/>
    <property type="match status" value="1"/>
</dbReference>
<sequence length="283" mass="30022">MAGKLIICPTPIGNLGDMTERALEALRSADVVCAEDTRVTGKLLAAYRIEKRLERLDEALIGDRTAALLDRVTAGEVIAYCSDAGMPGVSDPGLRLVRAAREADVPVEVLPGATAVATAYVASGSANPRFYFGGFFPRKDAERRATVEGLRALDATLLFYESPNRLVSALDVLADVLPHREIAVCRELTKLHEEVVRGPLPAVRDTFAARVEQGGGVKGEIVLVIDGPSEAEGAAATEDSQASARERAAELKAAGARKKDIARAIAEEFGIARNAAYDIALKA</sequence>
<comment type="subcellular location">
    <subcellularLocation>
        <location evidence="6">Cytoplasm</location>
    </subcellularLocation>
</comment>
<evidence type="ECO:0000256" key="2">
    <source>
        <dbReference type="ARBA" id="ARBA00022552"/>
    </source>
</evidence>
<comment type="catalytic activity">
    <reaction evidence="6">
        <text>cytidine(1402) in 16S rRNA + S-adenosyl-L-methionine = 2'-O-methylcytidine(1402) in 16S rRNA + S-adenosyl-L-homocysteine + H(+)</text>
        <dbReference type="Rhea" id="RHEA:42924"/>
        <dbReference type="Rhea" id="RHEA-COMP:10285"/>
        <dbReference type="Rhea" id="RHEA-COMP:10286"/>
        <dbReference type="ChEBI" id="CHEBI:15378"/>
        <dbReference type="ChEBI" id="CHEBI:57856"/>
        <dbReference type="ChEBI" id="CHEBI:59789"/>
        <dbReference type="ChEBI" id="CHEBI:74495"/>
        <dbReference type="ChEBI" id="CHEBI:82748"/>
        <dbReference type="EC" id="2.1.1.198"/>
    </reaction>
</comment>
<dbReference type="InterPro" id="IPR008189">
    <property type="entry name" value="rRNA_ssu_MeTfrase_I"/>
</dbReference>
<protein>
    <recommendedName>
        <fullName evidence="6">Ribosomal RNA small subunit methyltransferase I</fullName>
        <ecNumber evidence="6">2.1.1.198</ecNumber>
    </recommendedName>
    <alternativeName>
        <fullName evidence="6">16S rRNA 2'-O-ribose C1402 methyltransferase</fullName>
    </alternativeName>
    <alternativeName>
        <fullName evidence="6">rRNA (cytidine-2'-O-)-methyltransferase RsmI</fullName>
    </alternativeName>
</protein>
<gene>
    <name evidence="6 9" type="primary">rsmI</name>
    <name evidence="8" type="ORF">C1876_01500</name>
    <name evidence="9" type="ORF">DMP09_00140</name>
</gene>
<dbReference type="SUPFAM" id="SSF53790">
    <property type="entry name" value="Tetrapyrrole methylase"/>
    <property type="match status" value="1"/>
</dbReference>
<dbReference type="InterPro" id="IPR035996">
    <property type="entry name" value="4pyrrol_Methylase_sf"/>
</dbReference>
<keyword evidence="10" id="KW-1185">Reference proteome</keyword>
<evidence type="ECO:0000313" key="8">
    <source>
        <dbReference type="EMBL" id="RDB71453.1"/>
    </source>
</evidence>
<dbReference type="InterPro" id="IPR000878">
    <property type="entry name" value="4pyrrol_Mease"/>
</dbReference>
<accession>A0A3N0J3J1</accession>
<dbReference type="InterPro" id="IPR014777">
    <property type="entry name" value="4pyrrole_Mease_sub1"/>
</dbReference>
<dbReference type="PIRSF" id="PIRSF005917">
    <property type="entry name" value="MTase_YraL"/>
    <property type="match status" value="1"/>
</dbReference>
<keyword evidence="5 6" id="KW-0949">S-adenosyl-L-methionine</keyword>
<dbReference type="EMBL" id="PPTT01000002">
    <property type="protein sequence ID" value="RDB71453.1"/>
    <property type="molecule type" value="Genomic_DNA"/>
</dbReference>
<dbReference type="CDD" id="cd11648">
    <property type="entry name" value="RsmI"/>
    <property type="match status" value="1"/>
</dbReference>
<dbReference type="Gene3D" id="3.30.950.10">
    <property type="entry name" value="Methyltransferase, Cobalt-precorrin-4 Transmethylase, Domain 2"/>
    <property type="match status" value="1"/>
</dbReference>
<keyword evidence="4 6" id="KW-0808">Transferase</keyword>
<dbReference type="RefSeq" id="WP_114544960.1">
    <property type="nucleotide sequence ID" value="NZ_PPTT01000002.1"/>
</dbReference>
<organism evidence="9 11">
    <name type="scientific">Eggerthella sinensis</name>
    <dbReference type="NCBI Taxonomy" id="242230"/>
    <lineage>
        <taxon>Bacteria</taxon>
        <taxon>Bacillati</taxon>
        <taxon>Actinomycetota</taxon>
        <taxon>Coriobacteriia</taxon>
        <taxon>Eggerthellales</taxon>
        <taxon>Eggerthellaceae</taxon>
        <taxon>Eggerthella</taxon>
    </lineage>
</organism>
<keyword evidence="3 6" id="KW-0489">Methyltransferase</keyword>
<dbReference type="PROSITE" id="PS01296">
    <property type="entry name" value="RSMI"/>
    <property type="match status" value="1"/>
</dbReference>
<dbReference type="Proteomes" id="UP000270112">
    <property type="component" value="Unassembled WGS sequence"/>
</dbReference>
<reference evidence="11" key="2">
    <citation type="submission" date="2018-05" db="EMBL/GenBank/DDBJ databases">
        <title>Genome Sequencing of selected type strains of the family Eggerthellaceae.</title>
        <authorList>
            <person name="Danylec N."/>
            <person name="Stoll D.A."/>
            <person name="Doetsch A."/>
            <person name="Huch M."/>
        </authorList>
    </citation>
    <scope>NUCLEOTIDE SEQUENCE [LARGE SCALE GENOMIC DNA]</scope>
    <source>
        <strain evidence="11">DSM 16107</strain>
    </source>
</reference>
<dbReference type="Gene3D" id="3.40.1010.10">
    <property type="entry name" value="Cobalt-precorrin-4 Transmethylase, Domain 1"/>
    <property type="match status" value="1"/>
</dbReference>
<dbReference type="GO" id="GO:0070677">
    <property type="term" value="F:rRNA (cytosine-2'-O-)-methyltransferase activity"/>
    <property type="evidence" value="ECO:0007669"/>
    <property type="project" value="UniProtKB-UniRule"/>
</dbReference>
<evidence type="ECO:0000313" key="11">
    <source>
        <dbReference type="Proteomes" id="UP000270112"/>
    </source>
</evidence>
<evidence type="ECO:0000256" key="6">
    <source>
        <dbReference type="HAMAP-Rule" id="MF_01877"/>
    </source>
</evidence>
<dbReference type="GO" id="GO:0005737">
    <property type="term" value="C:cytoplasm"/>
    <property type="evidence" value="ECO:0007669"/>
    <property type="project" value="UniProtKB-SubCell"/>
</dbReference>
<dbReference type="NCBIfam" id="TIGR00096">
    <property type="entry name" value="16S rRNA (cytidine(1402)-2'-O)-methyltransferase"/>
    <property type="match status" value="1"/>
</dbReference>
<dbReference type="InterPro" id="IPR014776">
    <property type="entry name" value="4pyrrole_Mease_sub2"/>
</dbReference>
<keyword evidence="2 6" id="KW-0698">rRNA processing</keyword>
<dbReference type="AlphaFoldDB" id="A0A3N0J3J1"/>
<keyword evidence="1 6" id="KW-0963">Cytoplasm</keyword>
<evidence type="ECO:0000256" key="3">
    <source>
        <dbReference type="ARBA" id="ARBA00022603"/>
    </source>
</evidence>
<evidence type="ECO:0000259" key="7">
    <source>
        <dbReference type="Pfam" id="PF00590"/>
    </source>
</evidence>
<dbReference type="OrthoDB" id="9809084at2"/>
<dbReference type="InterPro" id="IPR018063">
    <property type="entry name" value="SAM_MeTrfase_RsmI_CS"/>
</dbReference>
<dbReference type="Proteomes" id="UP000253817">
    <property type="component" value="Unassembled WGS sequence"/>
</dbReference>
<comment type="caution">
    <text evidence="9">The sequence shown here is derived from an EMBL/GenBank/DDBJ whole genome shotgun (WGS) entry which is preliminary data.</text>
</comment>
<evidence type="ECO:0000256" key="4">
    <source>
        <dbReference type="ARBA" id="ARBA00022679"/>
    </source>
</evidence>
<comment type="function">
    <text evidence="6">Catalyzes the 2'-O-methylation of the ribose of cytidine 1402 (C1402) in 16S rRNA.</text>
</comment>
<reference evidence="9" key="3">
    <citation type="journal article" date="2019" name="Microbiol. Resour. Announc.">
        <title>Draft Genome Sequences of Type Strains of Gordonibacter faecihominis, Paraeggerthella hongkongensis, Parvibacter caecicola,Slackia equolifaciens, Slackia faecicanis, and Slackia isoflavoniconvertens.</title>
        <authorList>
            <person name="Danylec N."/>
            <person name="Stoll D.A."/>
            <person name="Dotsch A."/>
            <person name="Huch M."/>
        </authorList>
    </citation>
    <scope>NUCLEOTIDE SEQUENCE</scope>
    <source>
        <strain evidence="9">DSM 16107</strain>
    </source>
</reference>
<evidence type="ECO:0000256" key="5">
    <source>
        <dbReference type="ARBA" id="ARBA00022691"/>
    </source>
</evidence>
<dbReference type="PANTHER" id="PTHR46111:SF1">
    <property type="entry name" value="RIBOSOMAL RNA SMALL SUBUNIT METHYLTRANSFERASE I"/>
    <property type="match status" value="1"/>
</dbReference>
<reference evidence="8 10" key="1">
    <citation type="journal article" date="2018" name="Elife">
        <title>Discovery and characterization of a prevalent human gut bacterial enzyme sufficient for the inactivation of a family of plant toxins.</title>
        <authorList>
            <person name="Koppel N."/>
            <person name="Bisanz J.E."/>
            <person name="Pandelia M.E."/>
            <person name="Turnbaugh P.J."/>
            <person name="Balskus E.P."/>
        </authorList>
    </citation>
    <scope>NUCLEOTIDE SEQUENCE [LARGE SCALE GENOMIC DNA]</scope>
    <source>
        <strain evidence="8 10">DSM 16107</strain>
    </source>
</reference>
<proteinExistence type="inferred from homology"/>
<dbReference type="EMBL" id="QICC01000001">
    <property type="protein sequence ID" value="RNM43340.1"/>
    <property type="molecule type" value="Genomic_DNA"/>
</dbReference>
<evidence type="ECO:0000256" key="1">
    <source>
        <dbReference type="ARBA" id="ARBA00022490"/>
    </source>
</evidence>
<dbReference type="HAMAP" id="MF_01877">
    <property type="entry name" value="16SrRNA_methyltr_I"/>
    <property type="match status" value="1"/>
</dbReference>